<evidence type="ECO:0000313" key="2">
    <source>
        <dbReference type="Proteomes" id="UP000063699"/>
    </source>
</evidence>
<evidence type="ECO:0000313" key="1">
    <source>
        <dbReference type="EMBL" id="ALG10750.1"/>
    </source>
</evidence>
<dbReference type="STRING" id="860235.AOZ06_31115"/>
<keyword evidence="2" id="KW-1185">Reference proteome</keyword>
<dbReference type="InterPro" id="IPR011032">
    <property type="entry name" value="GroES-like_sf"/>
</dbReference>
<evidence type="ECO:0008006" key="3">
    <source>
        <dbReference type="Google" id="ProtNLM"/>
    </source>
</evidence>
<dbReference type="Pfam" id="PF11017">
    <property type="entry name" value="DUF2855"/>
    <property type="match status" value="1"/>
</dbReference>
<sequence>MSWDLVIARNDLTSHEVRQTALAPLRPGEVRLAVERFGITTVTATYALFGDSPMQFFGVFPGPDGFGRVPVWGFATVAESRSPDVAEGSRYFGYLPMSTHHTVTPEIVPGGFVDSAQQAVPHDWYRTYEIAAPDELDDRRALLHPLFPCSFTLAGYVGQQVAAGVKSVLISSASCKTAIGLADLLSKQDGVSTTGITSGAHKAFVKDLGFYDHVVAYDELGTDAVTDSAFFVDFTNSADRMRAVYQHAGARLTGTVLAGFTHPSESFAPPQLDGPEPQLYFTPAVEQQIMAEVGTDEYRARYRAAEQEFLAGTKSWLVVRNGSGPDAIAESFRTVLAGELSPSVGAVLRP</sequence>
<proteinExistence type="predicted"/>
<dbReference type="SUPFAM" id="SSF50129">
    <property type="entry name" value="GroES-like"/>
    <property type="match status" value="1"/>
</dbReference>
<name>A0A0N9I765_9PSEU</name>
<dbReference type="InterPro" id="IPR021276">
    <property type="entry name" value="DUF2855"/>
</dbReference>
<dbReference type="RefSeq" id="WP_054292653.1">
    <property type="nucleotide sequence ID" value="NZ_CP012752.1"/>
</dbReference>
<dbReference type="OrthoDB" id="8953110at2"/>
<protein>
    <recommendedName>
        <fullName evidence="3">DUF2855 domain-containing protein</fullName>
    </recommendedName>
</protein>
<organism evidence="1 2">
    <name type="scientific">Kibdelosporangium phytohabitans</name>
    <dbReference type="NCBI Taxonomy" id="860235"/>
    <lineage>
        <taxon>Bacteria</taxon>
        <taxon>Bacillati</taxon>
        <taxon>Actinomycetota</taxon>
        <taxon>Actinomycetes</taxon>
        <taxon>Pseudonocardiales</taxon>
        <taxon>Pseudonocardiaceae</taxon>
        <taxon>Kibdelosporangium</taxon>
    </lineage>
</organism>
<dbReference type="EMBL" id="CP012752">
    <property type="protein sequence ID" value="ALG10750.1"/>
    <property type="molecule type" value="Genomic_DNA"/>
</dbReference>
<accession>A0A0N9I765</accession>
<dbReference type="AlphaFoldDB" id="A0A0N9I765"/>
<dbReference type="Proteomes" id="UP000063699">
    <property type="component" value="Chromosome"/>
</dbReference>
<dbReference type="KEGG" id="kphy:AOZ06_31115"/>
<reference evidence="1 2" key="1">
    <citation type="submission" date="2015-07" db="EMBL/GenBank/DDBJ databases">
        <title>Genome sequencing of Kibdelosporangium phytohabitans.</title>
        <authorList>
            <person name="Qin S."/>
            <person name="Xing K."/>
        </authorList>
    </citation>
    <scope>NUCLEOTIDE SEQUENCE [LARGE SCALE GENOMIC DNA]</scope>
    <source>
        <strain evidence="1 2">KLBMP1111</strain>
    </source>
</reference>
<gene>
    <name evidence="1" type="ORF">AOZ06_31115</name>
</gene>